<geneLocation type="plasmid" evidence="2 3">
    <name>pAAJCM20276_2</name>
</geneLocation>
<dbReference type="AlphaFoldDB" id="A0A6S6PWQ5"/>
<dbReference type="RefSeq" id="WP_062810086.1">
    <property type="nucleotide sequence ID" value="NZ_AP023328.1"/>
</dbReference>
<name>A0A6S6PWQ5_ACEAC</name>
<protein>
    <recommendedName>
        <fullName evidence="4">Prevent-host-death protein</fullName>
    </recommendedName>
</protein>
<reference evidence="2 3" key="1">
    <citation type="submission" date="2020-07" db="EMBL/GenBank/DDBJ databases">
        <title>Complete Genome Sequence of an acetic acid bacterium, Acetobacter aceti JCM20276.</title>
        <authorList>
            <person name="Hirose Y."/>
            <person name="Mihara H."/>
        </authorList>
    </citation>
    <scope>NUCLEOTIDE SEQUENCE [LARGE SCALE GENOMIC DNA]</scope>
    <source>
        <strain evidence="2 3">JCM20276</strain>
        <plasmid evidence="2 3">pAAJCM20276_2</plasmid>
    </source>
</reference>
<evidence type="ECO:0000313" key="3">
    <source>
        <dbReference type="Proteomes" id="UP000515220"/>
    </source>
</evidence>
<dbReference type="InterPro" id="IPR036165">
    <property type="entry name" value="YefM-like_sf"/>
</dbReference>
<evidence type="ECO:0008006" key="4">
    <source>
        <dbReference type="Google" id="ProtNLM"/>
    </source>
</evidence>
<organism evidence="2 3">
    <name type="scientific">Acetobacter aceti</name>
    <dbReference type="NCBI Taxonomy" id="435"/>
    <lineage>
        <taxon>Bacteria</taxon>
        <taxon>Pseudomonadati</taxon>
        <taxon>Pseudomonadota</taxon>
        <taxon>Alphaproteobacteria</taxon>
        <taxon>Acetobacterales</taxon>
        <taxon>Acetobacteraceae</taxon>
        <taxon>Acetobacter</taxon>
        <taxon>Acetobacter subgen. Acetobacter</taxon>
    </lineage>
</organism>
<keyword evidence="2" id="KW-0614">Plasmid</keyword>
<gene>
    <name evidence="2" type="ORF">AAJCM20276_36660</name>
</gene>
<comment type="similarity">
    <text evidence="1">Belongs to the phD/YefM antitoxin family.</text>
</comment>
<evidence type="ECO:0000313" key="2">
    <source>
        <dbReference type="EMBL" id="BCI69042.1"/>
    </source>
</evidence>
<evidence type="ECO:0000256" key="1">
    <source>
        <dbReference type="ARBA" id="ARBA00009981"/>
    </source>
</evidence>
<sequence length="81" mass="8955">MKQFAAGDLTRNTGDLFEAAAVAPVAITKHRKPRFVVMSMERYETLTSRDTGSQKAYAVNDMPEDVAALCDQGIEDYLNGR</sequence>
<proteinExistence type="inferred from homology"/>
<accession>A0A6S6PWQ5</accession>
<dbReference type="EMBL" id="AP023328">
    <property type="protein sequence ID" value="BCI69042.1"/>
    <property type="molecule type" value="Genomic_DNA"/>
</dbReference>
<dbReference type="Proteomes" id="UP000515220">
    <property type="component" value="Plasmid pAAJCM20276_2"/>
</dbReference>
<dbReference type="Gene3D" id="3.40.1620.10">
    <property type="entry name" value="YefM-like domain"/>
    <property type="match status" value="1"/>
</dbReference>
<dbReference type="SUPFAM" id="SSF143120">
    <property type="entry name" value="YefM-like"/>
    <property type="match status" value="1"/>
</dbReference>